<dbReference type="RefSeq" id="WP_113806471.1">
    <property type="nucleotide sequence ID" value="NZ_QOCW01000012.1"/>
</dbReference>
<protein>
    <recommendedName>
        <fullName evidence="1">HPr domain-containing protein</fullName>
    </recommendedName>
</protein>
<comment type="caution">
    <text evidence="2">The sequence shown here is derived from an EMBL/GenBank/DDBJ whole genome shotgun (WGS) entry which is preliminary data.</text>
</comment>
<dbReference type="Pfam" id="PF00381">
    <property type="entry name" value="PTS-HPr"/>
    <property type="match status" value="1"/>
</dbReference>
<evidence type="ECO:0000313" key="3">
    <source>
        <dbReference type="Proteomes" id="UP000253314"/>
    </source>
</evidence>
<sequence length="83" mass="9471">MKTAIQLFLPDCLNHKKIMELVSTAINFNCDIFIEKNKEKYNVKSFINMCTMNGLKGEIFLYAVGSDSSTAMEKLYPLLLTNK</sequence>
<accession>A0A366XYM4</accession>
<organism evidence="2 3">
    <name type="scientific">Bacillus taeanensis</name>
    <dbReference type="NCBI Taxonomy" id="273032"/>
    <lineage>
        <taxon>Bacteria</taxon>
        <taxon>Bacillati</taxon>
        <taxon>Bacillota</taxon>
        <taxon>Bacilli</taxon>
        <taxon>Bacillales</taxon>
        <taxon>Bacillaceae</taxon>
        <taxon>Bacillus</taxon>
    </lineage>
</organism>
<dbReference type="InterPro" id="IPR035895">
    <property type="entry name" value="HPr-like_sf"/>
</dbReference>
<reference evidence="2 3" key="1">
    <citation type="submission" date="2018-07" db="EMBL/GenBank/DDBJ databases">
        <title>Lottiidibacillus patelloidae gen. nov., sp. nov., isolated from the intestinal tract of a marine limpet and the reclassification of B. taeanensis BH030017T, B. algicola KMM 3737T and B. hwajinpoensis SW-72T as genus Lottiidibacillus.</title>
        <authorList>
            <person name="Liu R."/>
            <person name="Huang Z."/>
        </authorList>
    </citation>
    <scope>NUCLEOTIDE SEQUENCE [LARGE SCALE GENOMIC DNA]</scope>
    <source>
        <strain evidence="2 3">BH030017</strain>
    </source>
</reference>
<name>A0A366XYM4_9BACI</name>
<evidence type="ECO:0000313" key="2">
    <source>
        <dbReference type="EMBL" id="RBW69264.1"/>
    </source>
</evidence>
<evidence type="ECO:0000259" key="1">
    <source>
        <dbReference type="Pfam" id="PF00381"/>
    </source>
</evidence>
<gene>
    <name evidence="2" type="ORF">DS031_12865</name>
</gene>
<dbReference type="SUPFAM" id="SSF55594">
    <property type="entry name" value="HPr-like"/>
    <property type="match status" value="1"/>
</dbReference>
<feature type="domain" description="HPr" evidence="1">
    <location>
        <begin position="18"/>
        <end position="77"/>
    </location>
</feature>
<dbReference type="EMBL" id="QOCW01000012">
    <property type="protein sequence ID" value="RBW69264.1"/>
    <property type="molecule type" value="Genomic_DNA"/>
</dbReference>
<dbReference type="InterPro" id="IPR000032">
    <property type="entry name" value="HPr-like"/>
</dbReference>
<dbReference type="Gene3D" id="3.30.1340.10">
    <property type="entry name" value="HPr-like"/>
    <property type="match status" value="1"/>
</dbReference>
<dbReference type="Proteomes" id="UP000253314">
    <property type="component" value="Unassembled WGS sequence"/>
</dbReference>
<proteinExistence type="predicted"/>
<dbReference type="AlphaFoldDB" id="A0A366XYM4"/>
<keyword evidence="3" id="KW-1185">Reference proteome</keyword>